<reference evidence="2 3" key="1">
    <citation type="submission" date="2013-06" db="EMBL/GenBank/DDBJ databases">
        <title>Draft genome sequence of Thauera terpenica.</title>
        <authorList>
            <person name="Liu B."/>
            <person name="Frostegard A.H."/>
            <person name="Shapleigh J.P."/>
        </authorList>
    </citation>
    <scope>NUCLEOTIDE SEQUENCE [LARGE SCALE GENOMIC DNA]</scope>
    <source>
        <strain evidence="2 3">58Eu</strain>
    </source>
</reference>
<dbReference type="AlphaFoldDB" id="T0AWB4"/>
<proteinExistence type="predicted"/>
<protein>
    <submittedName>
        <fullName evidence="2">Uncharacterized protein</fullName>
    </submittedName>
</protein>
<evidence type="ECO:0000313" key="2">
    <source>
        <dbReference type="EMBL" id="EPZ14873.1"/>
    </source>
</evidence>
<organism evidence="2 3">
    <name type="scientific">Thauera terpenica 58Eu</name>
    <dbReference type="NCBI Taxonomy" id="1348657"/>
    <lineage>
        <taxon>Bacteria</taxon>
        <taxon>Pseudomonadati</taxon>
        <taxon>Pseudomonadota</taxon>
        <taxon>Betaproteobacteria</taxon>
        <taxon>Rhodocyclales</taxon>
        <taxon>Zoogloeaceae</taxon>
        <taxon>Thauera</taxon>
    </lineage>
</organism>
<accession>T0AWB4</accession>
<comment type="caution">
    <text evidence="2">The sequence shown here is derived from an EMBL/GenBank/DDBJ whole genome shotgun (WGS) entry which is preliminary data.</text>
</comment>
<dbReference type="STRING" id="1348657.M622_05290"/>
<dbReference type="EMBL" id="ATJV01000070">
    <property type="protein sequence ID" value="EPZ14873.1"/>
    <property type="molecule type" value="Genomic_DNA"/>
</dbReference>
<name>T0AWB4_9RHOO</name>
<dbReference type="Proteomes" id="UP000015455">
    <property type="component" value="Unassembled WGS sequence"/>
</dbReference>
<feature type="region of interest" description="Disordered" evidence="1">
    <location>
        <begin position="1"/>
        <end position="32"/>
    </location>
</feature>
<gene>
    <name evidence="2" type="ORF">M622_05290</name>
</gene>
<evidence type="ECO:0000313" key="3">
    <source>
        <dbReference type="Proteomes" id="UP000015455"/>
    </source>
</evidence>
<sequence length="32" mass="3257">MNSSARRAGGGLMMLRAGAASGKSQRPGEGFF</sequence>
<evidence type="ECO:0000256" key="1">
    <source>
        <dbReference type="SAM" id="MobiDB-lite"/>
    </source>
</evidence>
<keyword evidence="3" id="KW-1185">Reference proteome</keyword>